<dbReference type="SUPFAM" id="SSF54427">
    <property type="entry name" value="NTF2-like"/>
    <property type="match status" value="1"/>
</dbReference>
<evidence type="ECO:0000313" key="4">
    <source>
        <dbReference type="EMBL" id="MDR5906801.1"/>
    </source>
</evidence>
<dbReference type="PANTHER" id="PTHR33747">
    <property type="entry name" value="UPF0225 PROTEIN SCO1677"/>
    <property type="match status" value="1"/>
</dbReference>
<feature type="domain" description="YchJ-like middle NTF2-like" evidence="3">
    <location>
        <begin position="30"/>
        <end position="121"/>
    </location>
</feature>
<dbReference type="PANTHER" id="PTHR33747:SF1">
    <property type="entry name" value="ADENYLATE CYCLASE-ASSOCIATED CAP C-TERMINAL DOMAIN-CONTAINING PROTEIN"/>
    <property type="match status" value="1"/>
</dbReference>
<dbReference type="EMBL" id="JARWAM010000012">
    <property type="protein sequence ID" value="MDR5906801.1"/>
    <property type="molecule type" value="Genomic_DNA"/>
</dbReference>
<comment type="similarity">
    <text evidence="1 2">Belongs to the UPF0225 family.</text>
</comment>
<dbReference type="Pfam" id="PF02810">
    <property type="entry name" value="SEC-C"/>
    <property type="match status" value="1"/>
</dbReference>
<accession>A0ABU1HH37</accession>
<comment type="caution">
    <text evidence="4">The sequence shown here is derived from an EMBL/GenBank/DDBJ whole genome shotgun (WGS) entry which is preliminary data.</text>
</comment>
<dbReference type="Proteomes" id="UP001251374">
    <property type="component" value="Unassembled WGS sequence"/>
</dbReference>
<dbReference type="RefSeq" id="WP_309723700.1">
    <property type="nucleotide sequence ID" value="NZ_JARWAM010000012.1"/>
</dbReference>
<protein>
    <recommendedName>
        <fullName evidence="2">UPF0225 protein QC821_16095</fullName>
    </recommendedName>
</protein>
<dbReference type="InterPro" id="IPR004027">
    <property type="entry name" value="SEC_C_motif"/>
</dbReference>
<name>A0ABU1HH37_9GAMM</name>
<dbReference type="InterPro" id="IPR032710">
    <property type="entry name" value="NTF2-like_dom_sf"/>
</dbReference>
<dbReference type="InterPro" id="IPR023006">
    <property type="entry name" value="YchJ-like"/>
</dbReference>
<dbReference type="InterPro" id="IPR048469">
    <property type="entry name" value="YchJ-like_M"/>
</dbReference>
<reference evidence="4 5" key="1">
    <citation type="submission" date="2023-04" db="EMBL/GenBank/DDBJ databases">
        <title>A long-awaited taxogenomic arrangement of the family Halomonadaceae.</title>
        <authorList>
            <person name="De La Haba R."/>
            <person name="Chuvochina M."/>
            <person name="Wittouck S."/>
            <person name="Arahal D.R."/>
            <person name="Sanchez-Porro C."/>
            <person name="Hugenholtz P."/>
            <person name="Ventosa A."/>
        </authorList>
    </citation>
    <scope>NUCLEOTIDE SEQUENCE [LARGE SCALE GENOMIC DNA]</scope>
    <source>
        <strain evidence="4 5">DSM 26770</strain>
    </source>
</reference>
<dbReference type="NCBIfam" id="NF002449">
    <property type="entry name" value="PRK01617.1"/>
    <property type="match status" value="1"/>
</dbReference>
<dbReference type="HAMAP" id="MF_00612">
    <property type="entry name" value="UPF0225"/>
    <property type="match status" value="1"/>
</dbReference>
<dbReference type="Gene3D" id="3.10.450.50">
    <property type="match status" value="1"/>
</dbReference>
<sequence length="151" mass="17129">MAEQRPCPCGDGQDYQGCCGRYHAGTPAPTPEALMRSRFSAFVLKRDDYLLETWHPDTRPASLPDDDTTRWVRLEVLESGASGEQGHVHFRATFREGRRWAVLEEASRFVREDGRWYYLDGRPGVTRLKPGRNDRCLCGSGRKFKACCGMG</sequence>
<dbReference type="Pfam" id="PF17775">
    <property type="entry name" value="YchJ_M-like"/>
    <property type="match status" value="1"/>
</dbReference>
<proteinExistence type="inferred from homology"/>
<evidence type="ECO:0000256" key="2">
    <source>
        <dbReference type="HAMAP-Rule" id="MF_00612"/>
    </source>
</evidence>
<dbReference type="SUPFAM" id="SSF103642">
    <property type="entry name" value="Sec-C motif"/>
    <property type="match status" value="1"/>
</dbReference>
<evidence type="ECO:0000259" key="3">
    <source>
        <dbReference type="Pfam" id="PF17775"/>
    </source>
</evidence>
<keyword evidence="5" id="KW-1185">Reference proteome</keyword>
<evidence type="ECO:0000256" key="1">
    <source>
        <dbReference type="ARBA" id="ARBA00010839"/>
    </source>
</evidence>
<evidence type="ECO:0000313" key="5">
    <source>
        <dbReference type="Proteomes" id="UP001251374"/>
    </source>
</evidence>
<organism evidence="4 5">
    <name type="scientific">Franzmannia qiaohouensis</name>
    <dbReference type="NCBI Taxonomy" id="1329370"/>
    <lineage>
        <taxon>Bacteria</taxon>
        <taxon>Pseudomonadati</taxon>
        <taxon>Pseudomonadota</taxon>
        <taxon>Gammaproteobacteria</taxon>
        <taxon>Oceanospirillales</taxon>
        <taxon>Halomonadaceae</taxon>
        <taxon>Franzmannia</taxon>
    </lineage>
</organism>
<gene>
    <name evidence="4" type="ORF">QC821_16095</name>
</gene>